<reference evidence="6 7" key="1">
    <citation type="submission" date="2023-06" db="EMBL/GenBank/DDBJ databases">
        <authorList>
            <person name="Oyuntsetseg B."/>
            <person name="Kim S.B."/>
        </authorList>
    </citation>
    <scope>NUCLEOTIDE SEQUENCE [LARGE SCALE GENOMIC DNA]</scope>
    <source>
        <strain evidence="6 7">2-15</strain>
    </source>
</reference>
<dbReference type="GO" id="GO:0006310">
    <property type="term" value="P:DNA recombination"/>
    <property type="evidence" value="ECO:0007669"/>
    <property type="project" value="InterPro"/>
</dbReference>
<dbReference type="Gene3D" id="2.40.50.140">
    <property type="entry name" value="Nucleic acid-binding proteins"/>
    <property type="match status" value="1"/>
</dbReference>
<dbReference type="NCBIfam" id="TIGR02779">
    <property type="entry name" value="NHEJ_ligase_lig"/>
    <property type="match status" value="1"/>
</dbReference>
<proteinExistence type="inferred from homology"/>
<sequence length="323" mass="36679">MAKRIDVDVHGMPYPNPPMLAVEGELPTGPGWSMEWKWDGFRCCLRVGPNGITKLTSRNGNDLTRSFPDLDGIFADTLGGRVGVLDGEIVVLNETGRPDFGLLQLRHQLRPRRELLQRHPAAFYAFDLLMLGREMLLHEPYERRRELLVGLGPFATARTVITPAYRDVDPQRLLEVAREHHLEGLVAKRVTSHYLPGRRSRDWIKRPLINTLDVVVCGWRPGRGSRAHMVGSLVLGAREKGGRLRLVGDVGSGFTRHTLDDLERLLSRIGRPDSPFTEHVPAEYARETRWVEPLIVGEVAFRSWTREGRMRHVSWRGFRGVAQ</sequence>
<dbReference type="PANTHER" id="PTHR45674:SF4">
    <property type="entry name" value="DNA LIGASE 1"/>
    <property type="match status" value="1"/>
</dbReference>
<evidence type="ECO:0000256" key="1">
    <source>
        <dbReference type="ARBA" id="ARBA00007572"/>
    </source>
</evidence>
<evidence type="ECO:0000259" key="5">
    <source>
        <dbReference type="PROSITE" id="PS50160"/>
    </source>
</evidence>
<dbReference type="SUPFAM" id="SSF50249">
    <property type="entry name" value="Nucleic acid-binding proteins"/>
    <property type="match status" value="1"/>
</dbReference>
<dbReference type="Gene3D" id="3.30.1490.70">
    <property type="match status" value="1"/>
</dbReference>
<dbReference type="PANTHER" id="PTHR45674">
    <property type="entry name" value="DNA LIGASE 1/3 FAMILY MEMBER"/>
    <property type="match status" value="1"/>
</dbReference>
<gene>
    <name evidence="6" type="primary">ligD</name>
    <name evidence="6" type="ORF">QRX50_31745</name>
</gene>
<keyword evidence="3 6" id="KW-0436">Ligase</keyword>
<comment type="similarity">
    <text evidence="1">Belongs to the ATP-dependent DNA ligase family.</text>
</comment>
<dbReference type="GO" id="GO:0003910">
    <property type="term" value="F:DNA ligase (ATP) activity"/>
    <property type="evidence" value="ECO:0007669"/>
    <property type="project" value="UniProtKB-EC"/>
</dbReference>
<evidence type="ECO:0000256" key="2">
    <source>
        <dbReference type="ARBA" id="ARBA00012727"/>
    </source>
</evidence>
<dbReference type="CDD" id="cd07971">
    <property type="entry name" value="OBF_DNA_ligase_LigD"/>
    <property type="match status" value="1"/>
</dbReference>
<dbReference type="CDD" id="cd07906">
    <property type="entry name" value="Adenylation_DNA_ligase_LigD_LigC"/>
    <property type="match status" value="1"/>
</dbReference>
<dbReference type="InterPro" id="IPR012309">
    <property type="entry name" value="DNA_ligase_ATP-dep_C"/>
</dbReference>
<dbReference type="Gene3D" id="3.30.470.30">
    <property type="entry name" value="DNA ligase/mRNA capping enzyme"/>
    <property type="match status" value="1"/>
</dbReference>
<dbReference type="InterPro" id="IPR050191">
    <property type="entry name" value="ATP-dep_DNA_ligase"/>
</dbReference>
<dbReference type="InterPro" id="IPR012340">
    <property type="entry name" value="NA-bd_OB-fold"/>
</dbReference>
<dbReference type="RefSeq" id="WP_285966794.1">
    <property type="nucleotide sequence ID" value="NZ_CP127294.1"/>
</dbReference>
<evidence type="ECO:0000256" key="4">
    <source>
        <dbReference type="ARBA" id="ARBA00034003"/>
    </source>
</evidence>
<accession>A0A9Y2ICU1</accession>
<protein>
    <recommendedName>
        <fullName evidence="2">DNA ligase (ATP)</fullName>
        <ecNumber evidence="2">6.5.1.1</ecNumber>
    </recommendedName>
</protein>
<dbReference type="InterPro" id="IPR014146">
    <property type="entry name" value="LigD_ligase_dom"/>
</dbReference>
<dbReference type="Pfam" id="PF04679">
    <property type="entry name" value="DNA_ligase_A_C"/>
    <property type="match status" value="1"/>
</dbReference>
<dbReference type="Pfam" id="PF01068">
    <property type="entry name" value="DNA_ligase_A_M"/>
    <property type="match status" value="1"/>
</dbReference>
<organism evidence="6 7">
    <name type="scientific">Amycolatopsis carbonis</name>
    <dbReference type="NCBI Taxonomy" id="715471"/>
    <lineage>
        <taxon>Bacteria</taxon>
        <taxon>Bacillati</taxon>
        <taxon>Actinomycetota</taxon>
        <taxon>Actinomycetes</taxon>
        <taxon>Pseudonocardiales</taxon>
        <taxon>Pseudonocardiaceae</taxon>
        <taxon>Amycolatopsis</taxon>
    </lineage>
</organism>
<dbReference type="SUPFAM" id="SSF56091">
    <property type="entry name" value="DNA ligase/mRNA capping enzyme, catalytic domain"/>
    <property type="match status" value="1"/>
</dbReference>
<dbReference type="EC" id="6.5.1.1" evidence="2"/>
<dbReference type="Proteomes" id="UP001236014">
    <property type="component" value="Chromosome"/>
</dbReference>
<evidence type="ECO:0000256" key="3">
    <source>
        <dbReference type="ARBA" id="ARBA00022598"/>
    </source>
</evidence>
<dbReference type="EMBL" id="CP127294">
    <property type="protein sequence ID" value="WIX76033.1"/>
    <property type="molecule type" value="Genomic_DNA"/>
</dbReference>
<evidence type="ECO:0000313" key="6">
    <source>
        <dbReference type="EMBL" id="WIX76033.1"/>
    </source>
</evidence>
<evidence type="ECO:0000313" key="7">
    <source>
        <dbReference type="Proteomes" id="UP001236014"/>
    </source>
</evidence>
<dbReference type="GO" id="GO:0005524">
    <property type="term" value="F:ATP binding"/>
    <property type="evidence" value="ECO:0007669"/>
    <property type="project" value="InterPro"/>
</dbReference>
<keyword evidence="7" id="KW-1185">Reference proteome</keyword>
<dbReference type="AlphaFoldDB" id="A0A9Y2ICU1"/>
<dbReference type="PROSITE" id="PS50160">
    <property type="entry name" value="DNA_LIGASE_A3"/>
    <property type="match status" value="1"/>
</dbReference>
<comment type="catalytic activity">
    <reaction evidence="4">
        <text>ATP + (deoxyribonucleotide)n-3'-hydroxyl + 5'-phospho-(deoxyribonucleotide)m = (deoxyribonucleotide)n+m + AMP + diphosphate.</text>
        <dbReference type="EC" id="6.5.1.1"/>
    </reaction>
</comment>
<dbReference type="InterPro" id="IPR012310">
    <property type="entry name" value="DNA_ligase_ATP-dep_cent"/>
</dbReference>
<dbReference type="GO" id="GO:0006281">
    <property type="term" value="P:DNA repair"/>
    <property type="evidence" value="ECO:0007669"/>
    <property type="project" value="InterPro"/>
</dbReference>
<dbReference type="KEGG" id="acab:QRX50_31745"/>
<feature type="domain" description="ATP-dependent DNA ligase family profile" evidence="5">
    <location>
        <begin position="123"/>
        <end position="239"/>
    </location>
</feature>
<name>A0A9Y2ICU1_9PSEU</name>